<organism evidence="3 4">
    <name type="scientific">Fusarium austroafricanum</name>
    <dbReference type="NCBI Taxonomy" id="2364996"/>
    <lineage>
        <taxon>Eukaryota</taxon>
        <taxon>Fungi</taxon>
        <taxon>Dikarya</taxon>
        <taxon>Ascomycota</taxon>
        <taxon>Pezizomycotina</taxon>
        <taxon>Sordariomycetes</taxon>
        <taxon>Hypocreomycetidae</taxon>
        <taxon>Hypocreales</taxon>
        <taxon>Nectriaceae</taxon>
        <taxon>Fusarium</taxon>
        <taxon>Fusarium concolor species complex</taxon>
    </lineage>
</organism>
<evidence type="ECO:0000256" key="2">
    <source>
        <dbReference type="SAM" id="Phobius"/>
    </source>
</evidence>
<dbReference type="Proteomes" id="UP000605986">
    <property type="component" value="Unassembled WGS sequence"/>
</dbReference>
<feature type="compositionally biased region" description="Pro residues" evidence="1">
    <location>
        <begin position="96"/>
        <end position="106"/>
    </location>
</feature>
<dbReference type="EMBL" id="JAADJG010000261">
    <property type="protein sequence ID" value="KAF4450008.1"/>
    <property type="molecule type" value="Genomic_DNA"/>
</dbReference>
<evidence type="ECO:0000256" key="1">
    <source>
        <dbReference type="SAM" id="MobiDB-lite"/>
    </source>
</evidence>
<feature type="region of interest" description="Disordered" evidence="1">
    <location>
        <begin position="94"/>
        <end position="113"/>
    </location>
</feature>
<comment type="caution">
    <text evidence="3">The sequence shown here is derived from an EMBL/GenBank/DDBJ whole genome shotgun (WGS) entry which is preliminary data.</text>
</comment>
<sequence length="371" mass="40305">MSIPQSNERFSFSTASTELSTAAPTRTVVETATKTVIETTTATITTTTTPRGGDTGLSSSGITGIAVASAVAAVALALCAILVFFYLKRPRRDPPPHTCPDPPRAPSPIELGPANGFIGLPNRQLLHGASYSDITRQLGALGLLIKAHVRGSYHHDNILATPDTLHTSLRKLQLTEATCSMVTRLSIDPGTREVALRHLLAVVIFSNLDTHTVGELSLLPPSLKELSRSRAWAPKQEQDDKRIAFLMHENPETWTPLRPPPSVQSQIEALTTVLQEFLVHFVHTDDSHSINEYGPTKDQKEALACVFRASVKYGYEVFSHPTDWEFTYAQEEQGIVVVPGLKERSSPGGVLLDPPDTILAPEVVAVEPTEN</sequence>
<keyword evidence="2" id="KW-0472">Membrane</keyword>
<dbReference type="AlphaFoldDB" id="A0A8H4KHW9"/>
<accession>A0A8H4KHW9</accession>
<feature type="transmembrane region" description="Helical" evidence="2">
    <location>
        <begin position="62"/>
        <end position="87"/>
    </location>
</feature>
<name>A0A8H4KHW9_9HYPO</name>
<keyword evidence="2" id="KW-1133">Transmembrane helix</keyword>
<dbReference type="OrthoDB" id="5421765at2759"/>
<feature type="region of interest" description="Disordered" evidence="1">
    <location>
        <begin position="1"/>
        <end position="26"/>
    </location>
</feature>
<proteinExistence type="predicted"/>
<gene>
    <name evidence="3" type="ORF">F53441_6792</name>
</gene>
<evidence type="ECO:0000313" key="3">
    <source>
        <dbReference type="EMBL" id="KAF4450008.1"/>
    </source>
</evidence>
<keyword evidence="4" id="KW-1185">Reference proteome</keyword>
<protein>
    <submittedName>
        <fullName evidence="3">Uncharacterized protein</fullName>
    </submittedName>
</protein>
<reference evidence="3" key="1">
    <citation type="submission" date="2020-01" db="EMBL/GenBank/DDBJ databases">
        <title>Identification and distribution of gene clusters putatively required for synthesis of sphingolipid metabolism inhibitors in phylogenetically diverse species of the filamentous fungus Fusarium.</title>
        <authorList>
            <person name="Kim H.-S."/>
            <person name="Busman M."/>
            <person name="Brown D.W."/>
            <person name="Divon H."/>
            <person name="Uhlig S."/>
            <person name="Proctor R.H."/>
        </authorList>
    </citation>
    <scope>NUCLEOTIDE SEQUENCE</scope>
    <source>
        <strain evidence="3">NRRL 53441</strain>
    </source>
</reference>
<feature type="compositionally biased region" description="Polar residues" evidence="1">
    <location>
        <begin position="1"/>
        <end position="24"/>
    </location>
</feature>
<keyword evidence="2" id="KW-0812">Transmembrane</keyword>
<evidence type="ECO:0000313" key="4">
    <source>
        <dbReference type="Proteomes" id="UP000605986"/>
    </source>
</evidence>